<comment type="similarity">
    <text evidence="1">Belongs to the SIN1 family.</text>
</comment>
<accession>A0AAE0L669</accession>
<sequence>MEITEYEELNLVLGVFLKDHPEELPGLADSPPLGLLFTPDPSVSKAPTQFKKGTDKEKEKVDKDASANPPTTKQEWKKAEEPKQGWNTLFPKKDCPPPGSAPKKMVSALSQDIASQPPPKKPEKVDIVLKISILGRGTPWKITLSKKLSVETAIKTMLELHAKEGKEPNLGTDTSCYELRMMDGGAPDMTFGALDRKKPVGDFDDELALLQTKKPVAVATPEKAPSLTKSPESPKTPDSVSSDEHSSIGSKSGKDLLSKLKHSGGSMLSNDSYQQIISKGVSATVKTLTGQSSTSRVFLRVWIPGERTGHTVAMPSNATCEQLLAKVCKQRDLDSTGLALCRLGNMGHLPLNPNETISSINCTELQIVYSRSMKKVASTAFYFTEHTASQYKEYEVIKVNRHGYRQLRIMGIDREKIYNIVHPSEVKGESAPSHSSGIFSGILAAGNFLSKGIVTKKPWHLIRELRTVTILESEVDMFEVCYIGKSSAEDTIYQFAVTDPNVCAEIVARLHFLMQLLRSSSK</sequence>
<proteinExistence type="inferred from homology"/>
<feature type="region of interest" description="Disordered" evidence="2">
    <location>
        <begin position="214"/>
        <end position="261"/>
    </location>
</feature>
<dbReference type="GO" id="GO:0031932">
    <property type="term" value="C:TORC2 complex"/>
    <property type="evidence" value="ECO:0007669"/>
    <property type="project" value="InterPro"/>
</dbReference>
<dbReference type="EMBL" id="LGRX02008379">
    <property type="protein sequence ID" value="KAK3273601.1"/>
    <property type="molecule type" value="Genomic_DNA"/>
</dbReference>
<feature type="compositionally biased region" description="Basic and acidic residues" evidence="2">
    <location>
        <begin position="52"/>
        <end position="65"/>
    </location>
</feature>
<gene>
    <name evidence="4" type="ORF">CYMTET_18167</name>
</gene>
<dbReference type="Pfam" id="PF16978">
    <property type="entry name" value="CRIM"/>
    <property type="match status" value="1"/>
</dbReference>
<dbReference type="AlphaFoldDB" id="A0AAE0L669"/>
<dbReference type="Proteomes" id="UP001190700">
    <property type="component" value="Unassembled WGS sequence"/>
</dbReference>
<dbReference type="GO" id="GO:0005546">
    <property type="term" value="F:phosphatidylinositol-4,5-bisphosphate binding"/>
    <property type="evidence" value="ECO:0007669"/>
    <property type="project" value="TreeGrafter"/>
</dbReference>
<keyword evidence="5" id="KW-1185">Reference proteome</keyword>
<comment type="caution">
    <text evidence="4">The sequence shown here is derived from an EMBL/GenBank/DDBJ whole genome shotgun (WGS) entry which is preliminary data.</text>
</comment>
<evidence type="ECO:0000256" key="1">
    <source>
        <dbReference type="ARBA" id="ARBA00009407"/>
    </source>
</evidence>
<protein>
    <recommendedName>
        <fullName evidence="3">CRIM domain-containing protein</fullName>
    </recommendedName>
</protein>
<feature type="domain" description="CRIM" evidence="3">
    <location>
        <begin position="119"/>
        <end position="214"/>
    </location>
</feature>
<feature type="compositionally biased region" description="Basic and acidic residues" evidence="2">
    <location>
        <begin position="74"/>
        <end position="83"/>
    </location>
</feature>
<dbReference type="GO" id="GO:0005886">
    <property type="term" value="C:plasma membrane"/>
    <property type="evidence" value="ECO:0007669"/>
    <property type="project" value="TreeGrafter"/>
</dbReference>
<dbReference type="GO" id="GO:0005737">
    <property type="term" value="C:cytoplasm"/>
    <property type="evidence" value="ECO:0007669"/>
    <property type="project" value="TreeGrafter"/>
</dbReference>
<reference evidence="4 5" key="1">
    <citation type="journal article" date="2015" name="Genome Biol. Evol.">
        <title>Comparative Genomics of a Bacterivorous Green Alga Reveals Evolutionary Causalities and Consequences of Phago-Mixotrophic Mode of Nutrition.</title>
        <authorList>
            <person name="Burns J.A."/>
            <person name="Paasch A."/>
            <person name="Narechania A."/>
            <person name="Kim E."/>
        </authorList>
    </citation>
    <scope>NUCLEOTIDE SEQUENCE [LARGE SCALE GENOMIC DNA]</scope>
    <source>
        <strain evidence="4 5">PLY_AMNH</strain>
    </source>
</reference>
<name>A0AAE0L669_9CHLO</name>
<feature type="compositionally biased region" description="Polar residues" evidence="2">
    <location>
        <begin position="227"/>
        <end position="240"/>
    </location>
</feature>
<evidence type="ECO:0000313" key="5">
    <source>
        <dbReference type="Proteomes" id="UP001190700"/>
    </source>
</evidence>
<evidence type="ECO:0000256" key="2">
    <source>
        <dbReference type="SAM" id="MobiDB-lite"/>
    </source>
</evidence>
<evidence type="ECO:0000313" key="4">
    <source>
        <dbReference type="EMBL" id="KAK3273601.1"/>
    </source>
</evidence>
<dbReference type="InterPro" id="IPR008828">
    <property type="entry name" value="Sin1/Avo1"/>
</dbReference>
<dbReference type="PANTHER" id="PTHR13335">
    <property type="entry name" value="TARGET OF RAPAMYCIN COMPLEX 2 SUBUNIT MAPKAP1"/>
    <property type="match status" value="1"/>
</dbReference>
<evidence type="ECO:0000259" key="3">
    <source>
        <dbReference type="Pfam" id="PF16978"/>
    </source>
</evidence>
<feature type="region of interest" description="Disordered" evidence="2">
    <location>
        <begin position="22"/>
        <end position="122"/>
    </location>
</feature>
<dbReference type="InterPro" id="IPR031567">
    <property type="entry name" value="CRIM_dom"/>
</dbReference>
<dbReference type="GO" id="GO:0038203">
    <property type="term" value="P:TORC2 signaling"/>
    <property type="evidence" value="ECO:0007669"/>
    <property type="project" value="TreeGrafter"/>
</dbReference>
<dbReference type="PANTHER" id="PTHR13335:SF1">
    <property type="entry name" value="TARGET OF RAPAMYCIN COMPLEX 2 SUBUNIT MAPKAP1"/>
    <property type="match status" value="1"/>
</dbReference>
<organism evidence="4 5">
    <name type="scientific">Cymbomonas tetramitiformis</name>
    <dbReference type="NCBI Taxonomy" id="36881"/>
    <lineage>
        <taxon>Eukaryota</taxon>
        <taxon>Viridiplantae</taxon>
        <taxon>Chlorophyta</taxon>
        <taxon>Pyramimonadophyceae</taxon>
        <taxon>Pyramimonadales</taxon>
        <taxon>Pyramimonadaceae</taxon>
        <taxon>Cymbomonas</taxon>
    </lineage>
</organism>
<feature type="compositionally biased region" description="Basic and acidic residues" evidence="2">
    <location>
        <begin position="242"/>
        <end position="258"/>
    </location>
</feature>